<name>A0A7H1MNC9_9LACO</name>
<dbReference type="RefSeq" id="WP_006845316.1">
    <property type="nucleotide sequence ID" value="NZ_CP026847.1"/>
</dbReference>
<keyword evidence="6" id="KW-1185">Reference proteome</keyword>
<evidence type="ECO:0000256" key="1">
    <source>
        <dbReference type="ARBA" id="ARBA00007074"/>
    </source>
</evidence>
<dbReference type="SUPFAM" id="SSF69360">
    <property type="entry name" value="Cell wall binding repeat"/>
    <property type="match status" value="1"/>
</dbReference>
<dbReference type="Gene3D" id="2.10.270.10">
    <property type="entry name" value="Cholin Binding"/>
    <property type="match status" value="1"/>
</dbReference>
<protein>
    <submittedName>
        <fullName evidence="5">Gamma-glutamyl-diamino acid-endopeptidase</fullName>
    </submittedName>
</protein>
<reference evidence="5 6" key="1">
    <citation type="submission" date="2019-08" db="EMBL/GenBank/DDBJ databases">
        <authorList>
            <person name="Chang H.C."/>
            <person name="Mun S.Y."/>
        </authorList>
    </citation>
    <scope>NUCLEOTIDE SEQUENCE [LARGE SCALE GENOMIC DNA]</scope>
    <source>
        <strain evidence="5 6">SK</strain>
    </source>
</reference>
<dbReference type="AlphaFoldDB" id="A0A7H1MNC9"/>
<organism evidence="5 6">
    <name type="scientific">Weissella koreensis</name>
    <dbReference type="NCBI Taxonomy" id="165096"/>
    <lineage>
        <taxon>Bacteria</taxon>
        <taxon>Bacillati</taxon>
        <taxon>Bacillota</taxon>
        <taxon>Bacilli</taxon>
        <taxon>Lactobacillales</taxon>
        <taxon>Lactobacillaceae</taxon>
        <taxon>Weissella</taxon>
    </lineage>
</organism>
<dbReference type="Proteomes" id="UP000516446">
    <property type="component" value="Chromosome"/>
</dbReference>
<dbReference type="GO" id="GO:0006508">
    <property type="term" value="P:proteolysis"/>
    <property type="evidence" value="ECO:0007669"/>
    <property type="project" value="UniProtKB-KW"/>
</dbReference>
<sequence length="290" mass="33223">MTNQKLPSRNEKHNKKSIKKQSKNKHLLLKWFGFLLIIIITVGCLFKLQIFAIHGEAKTYQLSNGQSVQLQKTNFKTYLTATNTNKKITGLQTLNNKQYYFDPKTNEMVYGLKKFDNNYYYFTKDGSDDAIQAYEHVSNNLKSDNPIIEKAISSGSKLIGKSPYVYGGGRTESDIKKNRFDCSSFVSWFYRQAGQPLVVQAYTRTSLLATTGTSYTWYTKERGDLLITPDGYPEERQHVAIYLGDNFILHDAASQNGVTITRLDQLVNPKTSKTLTWEKLFKPGYVQREV</sequence>
<dbReference type="PANTHER" id="PTHR47053:SF1">
    <property type="entry name" value="MUREIN DD-ENDOPEPTIDASE MEPH-RELATED"/>
    <property type="match status" value="1"/>
</dbReference>
<evidence type="ECO:0000313" key="6">
    <source>
        <dbReference type="Proteomes" id="UP000516446"/>
    </source>
</evidence>
<evidence type="ECO:0000256" key="2">
    <source>
        <dbReference type="ARBA" id="ARBA00022670"/>
    </source>
</evidence>
<dbReference type="Pfam" id="PF00877">
    <property type="entry name" value="NLPC_P60"/>
    <property type="match status" value="1"/>
</dbReference>
<keyword evidence="3" id="KW-0378">Hydrolase</keyword>
<evidence type="ECO:0000256" key="3">
    <source>
        <dbReference type="ARBA" id="ARBA00022801"/>
    </source>
</evidence>
<evidence type="ECO:0000313" key="5">
    <source>
        <dbReference type="EMBL" id="QNT64965.1"/>
    </source>
</evidence>
<comment type="similarity">
    <text evidence="1">Belongs to the peptidase C40 family.</text>
</comment>
<keyword evidence="2" id="KW-0645">Protease</keyword>
<dbReference type="Gene3D" id="3.90.1720.10">
    <property type="entry name" value="endopeptidase domain like (from Nostoc punctiforme)"/>
    <property type="match status" value="1"/>
</dbReference>
<dbReference type="EMBL" id="CP043431">
    <property type="protein sequence ID" value="QNT64965.1"/>
    <property type="molecule type" value="Genomic_DNA"/>
</dbReference>
<dbReference type="InterPro" id="IPR038765">
    <property type="entry name" value="Papain-like_cys_pep_sf"/>
</dbReference>
<dbReference type="SUPFAM" id="SSF54001">
    <property type="entry name" value="Cysteine proteinases"/>
    <property type="match status" value="1"/>
</dbReference>
<proteinExistence type="inferred from homology"/>
<dbReference type="GO" id="GO:0008234">
    <property type="term" value="F:cysteine-type peptidase activity"/>
    <property type="evidence" value="ECO:0007669"/>
    <property type="project" value="UniProtKB-KW"/>
</dbReference>
<dbReference type="PANTHER" id="PTHR47053">
    <property type="entry name" value="MUREIN DD-ENDOPEPTIDASE MEPH-RELATED"/>
    <property type="match status" value="1"/>
</dbReference>
<keyword evidence="4" id="KW-0788">Thiol protease</keyword>
<dbReference type="PROSITE" id="PS51935">
    <property type="entry name" value="NLPC_P60"/>
    <property type="match status" value="1"/>
</dbReference>
<evidence type="ECO:0000256" key="4">
    <source>
        <dbReference type="ARBA" id="ARBA00022807"/>
    </source>
</evidence>
<gene>
    <name evidence="5" type="ORF">FY536_06755</name>
</gene>
<dbReference type="InterPro" id="IPR051202">
    <property type="entry name" value="Peptidase_C40"/>
</dbReference>
<dbReference type="InterPro" id="IPR000064">
    <property type="entry name" value="NLP_P60_dom"/>
</dbReference>
<accession>A0A7H1MNC9</accession>